<evidence type="ECO:0000313" key="2">
    <source>
        <dbReference type="EMBL" id="RIV99134.1"/>
    </source>
</evidence>
<evidence type="ECO:0000256" key="1">
    <source>
        <dbReference type="SAM" id="SignalP"/>
    </source>
</evidence>
<proteinExistence type="predicted"/>
<dbReference type="Proteomes" id="UP000253437">
    <property type="component" value="Unassembled WGS sequence"/>
</dbReference>
<keyword evidence="1" id="KW-0732">Signal</keyword>
<feature type="signal peptide" evidence="1">
    <location>
        <begin position="1"/>
        <end position="18"/>
    </location>
</feature>
<feature type="chain" id="PRO_5032673566" description="Spore coat protein U domain-containing protein" evidence="1">
    <location>
        <begin position="19"/>
        <end position="290"/>
    </location>
</feature>
<organism evidence="2 3">
    <name type="scientific">Vibrio harveyi</name>
    <name type="common">Beneckea harveyi</name>
    <dbReference type="NCBI Taxonomy" id="669"/>
    <lineage>
        <taxon>Bacteria</taxon>
        <taxon>Pseudomonadati</taxon>
        <taxon>Pseudomonadota</taxon>
        <taxon>Gammaproteobacteria</taxon>
        <taxon>Vibrionales</taxon>
        <taxon>Vibrionaceae</taxon>
        <taxon>Vibrio</taxon>
    </lineage>
</organism>
<evidence type="ECO:0000313" key="3">
    <source>
        <dbReference type="Proteomes" id="UP000253437"/>
    </source>
</evidence>
<comment type="caution">
    <text evidence="2">The sequence shown here is derived from an EMBL/GenBank/DDBJ whole genome shotgun (WGS) entry which is preliminary data.</text>
</comment>
<dbReference type="AlphaFoldDB" id="A0A8B3D7H4"/>
<reference evidence="2 3" key="1">
    <citation type="submission" date="2018-08" db="EMBL/GenBank/DDBJ databases">
        <title>Vibrio harveyi strains pathogenic to white snook Centropomus viridis Lockington (1877) and potential probiotic bacteria.</title>
        <authorList>
            <person name="Soto-Rodriguez S."/>
            <person name="Gomez-Gil B."/>
            <person name="Lozano-Olvera R."/>
        </authorList>
    </citation>
    <scope>NUCLEOTIDE SEQUENCE [LARGE SCALE GENOMIC DNA]</scope>
    <source>
        <strain evidence="2 3">CAIM 1508</strain>
    </source>
</reference>
<name>A0A8B3D7H4_VIBHA</name>
<evidence type="ECO:0008006" key="4">
    <source>
        <dbReference type="Google" id="ProtNLM"/>
    </source>
</evidence>
<protein>
    <recommendedName>
        <fullName evidence="4">Spore coat protein U domain-containing protein</fullName>
    </recommendedName>
</protein>
<dbReference type="EMBL" id="QOUW02000262">
    <property type="protein sequence ID" value="RIV99134.1"/>
    <property type="molecule type" value="Genomic_DNA"/>
</dbReference>
<dbReference type="RefSeq" id="WP_114093183.1">
    <property type="nucleotide sequence ID" value="NZ_JAKGDJ010000002.1"/>
</dbReference>
<sequence length="290" mass="32300">MWIKPFITLILLAPPALAGSLCSMSNLSVEPASTQARYDVFASGAYTLISTYRLRANIEGEQCQIPVKLEIDDGDSFLKGEANAQLIFEWQGGNGYQKGNQWHVVLTENNTDITFQIRYPAQQWLASGIYQGKLEATVLTEQLLNNEYVLPAVTNIAVTVLPMAKIQFYGLTQQHYELDMGILQSNKVVTSAPKLWIQSNAGYNLVFESTNRGALRHESADTQWDISYDMYLDSKQINLDQASARVSENTPSKGHAKNMKFIIGDTLNKPGGTYNDVLQISIEPKLSQQP</sequence>
<gene>
    <name evidence="2" type="ORF">DS957_028290</name>
</gene>
<accession>A0A8B3D7H4</accession>